<organism evidence="2 3">
    <name type="scientific">Pseudoloma neurophilia</name>
    <dbReference type="NCBI Taxonomy" id="146866"/>
    <lineage>
        <taxon>Eukaryota</taxon>
        <taxon>Fungi</taxon>
        <taxon>Fungi incertae sedis</taxon>
        <taxon>Microsporidia</taxon>
        <taxon>Pseudoloma</taxon>
    </lineage>
</organism>
<protein>
    <recommendedName>
        <fullName evidence="4">Kinetochore protein SPC25</fullName>
    </recommendedName>
</protein>
<accession>A0A0R0M3L4</accession>
<evidence type="ECO:0000313" key="2">
    <source>
        <dbReference type="EMBL" id="KRH93424.1"/>
    </source>
</evidence>
<dbReference type="Proteomes" id="UP000051530">
    <property type="component" value="Unassembled WGS sequence"/>
</dbReference>
<evidence type="ECO:0000313" key="3">
    <source>
        <dbReference type="Proteomes" id="UP000051530"/>
    </source>
</evidence>
<sequence>MDKDSKIDSLILQMRDINKMNSTLIESLKSEMNKNIQHRLEWDTLTEENDKLKIEIKRLQNEIISKKKEINRTKKNFNVHIKRLEAQNGVVSENPFYDLNRKNLILENLLYYIGKKFHFDGELLLDVYNLVEDPNDDFLRRLVENMSESHWKSQTDEKENKQ</sequence>
<keyword evidence="1" id="KW-0175">Coiled coil</keyword>
<comment type="caution">
    <text evidence="2">The sequence shown here is derived from an EMBL/GenBank/DDBJ whole genome shotgun (WGS) entry which is preliminary data.</text>
</comment>
<dbReference type="EMBL" id="LGUB01000341">
    <property type="protein sequence ID" value="KRH93424.1"/>
    <property type="molecule type" value="Genomic_DNA"/>
</dbReference>
<dbReference type="VEuPathDB" id="MicrosporidiaDB:M153_892000881"/>
<proteinExistence type="predicted"/>
<feature type="coiled-coil region" evidence="1">
    <location>
        <begin position="42"/>
        <end position="87"/>
    </location>
</feature>
<name>A0A0R0M3L4_9MICR</name>
<dbReference type="OrthoDB" id="10392182at2759"/>
<dbReference type="AlphaFoldDB" id="A0A0R0M3L4"/>
<gene>
    <name evidence="2" type="ORF">M153_892000881</name>
</gene>
<evidence type="ECO:0008006" key="4">
    <source>
        <dbReference type="Google" id="ProtNLM"/>
    </source>
</evidence>
<keyword evidence="3" id="KW-1185">Reference proteome</keyword>
<evidence type="ECO:0000256" key="1">
    <source>
        <dbReference type="SAM" id="Coils"/>
    </source>
</evidence>
<reference evidence="2 3" key="1">
    <citation type="submission" date="2015-07" db="EMBL/GenBank/DDBJ databases">
        <title>The genome of Pseudoloma neurophilia, a relevant intracellular parasite of the zebrafish.</title>
        <authorList>
            <person name="Ndikumana S."/>
            <person name="Pelin A."/>
            <person name="Sanders J."/>
            <person name="Corradi N."/>
        </authorList>
    </citation>
    <scope>NUCLEOTIDE SEQUENCE [LARGE SCALE GENOMIC DNA]</scope>
    <source>
        <strain evidence="2 3">MK1</strain>
    </source>
</reference>